<accession>A0AAD6SIP5</accession>
<feature type="region of interest" description="Disordered" evidence="1">
    <location>
        <begin position="633"/>
        <end position="703"/>
    </location>
</feature>
<name>A0AAD6SIP5_9AGAR</name>
<sequence length="965" mass="106091">MSLAQPAPDKSLFAPTPHQYLSRDALNAPPAAAVALTTNDPAEIMTDAVARLWRKVTTGEPLVVSPSYAASPMMEYYGVVNFKDGTPAHLFSRLGNRTLMHDPANNKIHQSSGHELVYHFPAPVDPSELWKFEVPYPLDKNVHDTFFVLSDGFLAPDDVGFPMHATPVSPPMLPLEERLKGRSIAEYFTNVTAGSPSTDSETPTDNAASPVREGRVTVDLREVSRQVLAGFRAPIRVDSDVVKKLDEEIDRERVRKLGEEIHARAQRALSTGSDGSIPALVSDYGSSTGSSGPTGVCELCGEGPHASAIDCTARPPGLDPVIVDAAEQAADEELDKQAEIQRTFDAAVAPILNELFQISGRQPVTVQQIFDVAREAQKTTQDLAVAFEKRRAEEEGKIVEIFEGEMARVLSTLPEDVRRRLSQNAVSSSSGTSAVDVTAITAHADRIETPVLDYQRGRVVTRDLFSSSSPSSTHDSSSLDISYSTNLHQPSAPYNDWSPRISEWALLSGVPSDEHDSLYDDLPALRSFPSDLDLLASVAGNASRITHPDFFIEHEVPSADADAIHHQLHQWAHDCRASKDQFLSNIEETAAGPLKDALATLHGPLSHYLDYAYMAVHDHGTLHYLPPLSPPANHTSLSTPDPTQIPTSLDWSLPDSSDASQSSPAELTEANLARLQQQAGKQPEGPSRHPKVVQKSQRSHLSKFRGDAMRRAVLKHQAYSATGFTEPQTIRAVAGCRIALMEALYHLEILLWNHSAMQLEVRNRFRHIEATCSPTSTSYRPPSAEQPSFPKTYLHHPFLSDYDAARAQTVWHALLRIGRDEVAALLHQMLVLRFREDYALARLFNAGFLEEQYPETDYRAWDLLRDITKPLPRAMHINRNDAASNSNATKPADAEIDSAMPDLDASEYELGYPESDHGHSREKEDDEIMADATDDSNDDMDLGSSVGSDFYSYCGSPDALARHSV</sequence>
<dbReference type="Proteomes" id="UP001218188">
    <property type="component" value="Unassembled WGS sequence"/>
</dbReference>
<feature type="region of interest" description="Disordered" evidence="1">
    <location>
        <begin position="909"/>
        <end position="965"/>
    </location>
</feature>
<feature type="compositionally biased region" description="Acidic residues" evidence="1">
    <location>
        <begin position="924"/>
        <end position="941"/>
    </location>
</feature>
<organism evidence="2 3">
    <name type="scientific">Mycena alexandri</name>
    <dbReference type="NCBI Taxonomy" id="1745969"/>
    <lineage>
        <taxon>Eukaryota</taxon>
        <taxon>Fungi</taxon>
        <taxon>Dikarya</taxon>
        <taxon>Basidiomycota</taxon>
        <taxon>Agaricomycotina</taxon>
        <taxon>Agaricomycetes</taxon>
        <taxon>Agaricomycetidae</taxon>
        <taxon>Agaricales</taxon>
        <taxon>Marasmiineae</taxon>
        <taxon>Mycenaceae</taxon>
        <taxon>Mycena</taxon>
    </lineage>
</organism>
<keyword evidence="3" id="KW-1185">Reference proteome</keyword>
<reference evidence="2" key="1">
    <citation type="submission" date="2023-03" db="EMBL/GenBank/DDBJ databases">
        <title>Massive genome expansion in bonnet fungi (Mycena s.s.) driven by repeated elements and novel gene families across ecological guilds.</title>
        <authorList>
            <consortium name="Lawrence Berkeley National Laboratory"/>
            <person name="Harder C.B."/>
            <person name="Miyauchi S."/>
            <person name="Viragh M."/>
            <person name="Kuo A."/>
            <person name="Thoen E."/>
            <person name="Andreopoulos B."/>
            <person name="Lu D."/>
            <person name="Skrede I."/>
            <person name="Drula E."/>
            <person name="Henrissat B."/>
            <person name="Morin E."/>
            <person name="Kohler A."/>
            <person name="Barry K."/>
            <person name="LaButti K."/>
            <person name="Morin E."/>
            <person name="Salamov A."/>
            <person name="Lipzen A."/>
            <person name="Mereny Z."/>
            <person name="Hegedus B."/>
            <person name="Baldrian P."/>
            <person name="Stursova M."/>
            <person name="Weitz H."/>
            <person name="Taylor A."/>
            <person name="Grigoriev I.V."/>
            <person name="Nagy L.G."/>
            <person name="Martin F."/>
            <person name="Kauserud H."/>
        </authorList>
    </citation>
    <scope>NUCLEOTIDE SEQUENCE</scope>
    <source>
        <strain evidence="2">CBHHK200</strain>
    </source>
</reference>
<feature type="compositionally biased region" description="Polar residues" evidence="1">
    <location>
        <begin position="633"/>
        <end position="650"/>
    </location>
</feature>
<feature type="region of interest" description="Disordered" evidence="1">
    <location>
        <begin position="191"/>
        <end position="212"/>
    </location>
</feature>
<protein>
    <submittedName>
        <fullName evidence="2">Uncharacterized protein</fullName>
    </submittedName>
</protein>
<gene>
    <name evidence="2" type="ORF">C8F04DRAFT_1267708</name>
</gene>
<comment type="caution">
    <text evidence="2">The sequence shown here is derived from an EMBL/GenBank/DDBJ whole genome shotgun (WGS) entry which is preliminary data.</text>
</comment>
<feature type="compositionally biased region" description="Basic and acidic residues" evidence="1">
    <location>
        <begin position="914"/>
        <end position="923"/>
    </location>
</feature>
<feature type="compositionally biased region" description="Polar residues" evidence="1">
    <location>
        <begin position="191"/>
        <end position="207"/>
    </location>
</feature>
<evidence type="ECO:0000313" key="3">
    <source>
        <dbReference type="Proteomes" id="UP001218188"/>
    </source>
</evidence>
<proteinExistence type="predicted"/>
<dbReference type="AlphaFoldDB" id="A0AAD6SIP5"/>
<evidence type="ECO:0000256" key="1">
    <source>
        <dbReference type="SAM" id="MobiDB-lite"/>
    </source>
</evidence>
<feature type="compositionally biased region" description="Basic residues" evidence="1">
    <location>
        <begin position="688"/>
        <end position="703"/>
    </location>
</feature>
<evidence type="ECO:0000313" key="2">
    <source>
        <dbReference type="EMBL" id="KAJ7026800.1"/>
    </source>
</evidence>
<feature type="compositionally biased region" description="Low complexity" evidence="1">
    <location>
        <begin position="652"/>
        <end position="665"/>
    </location>
</feature>
<dbReference type="EMBL" id="JARJCM010000133">
    <property type="protein sequence ID" value="KAJ7026800.1"/>
    <property type="molecule type" value="Genomic_DNA"/>
</dbReference>